<comment type="subcellular location">
    <subcellularLocation>
        <location evidence="1">Membrane</location>
        <topology evidence="1">Multi-pass membrane protein</topology>
    </subcellularLocation>
</comment>
<feature type="transmembrane region" description="Helical" evidence="5">
    <location>
        <begin position="212"/>
        <end position="237"/>
    </location>
</feature>
<keyword evidence="8" id="KW-1185">Reference proteome</keyword>
<comment type="caution">
    <text evidence="7">The sequence shown here is derived from an EMBL/GenBank/DDBJ whole genome shotgun (WGS) entry which is preliminary data.</text>
</comment>
<feature type="transmembrane region" description="Helical" evidence="5">
    <location>
        <begin position="152"/>
        <end position="170"/>
    </location>
</feature>
<dbReference type="GO" id="GO:0016020">
    <property type="term" value="C:membrane"/>
    <property type="evidence" value="ECO:0007669"/>
    <property type="project" value="UniProtKB-SubCell"/>
</dbReference>
<accession>A0ABD6BHI8</accession>
<keyword evidence="4 5" id="KW-0472">Membrane</keyword>
<feature type="domain" description="EamA" evidence="6">
    <location>
        <begin position="7"/>
        <end position="140"/>
    </location>
</feature>
<evidence type="ECO:0000313" key="7">
    <source>
        <dbReference type="EMBL" id="MFD1564462.1"/>
    </source>
</evidence>
<evidence type="ECO:0000256" key="2">
    <source>
        <dbReference type="ARBA" id="ARBA00022692"/>
    </source>
</evidence>
<keyword evidence="3 5" id="KW-1133">Transmembrane helix</keyword>
<feature type="domain" description="EamA" evidence="6">
    <location>
        <begin position="154"/>
        <end position="288"/>
    </location>
</feature>
<dbReference type="InterPro" id="IPR050638">
    <property type="entry name" value="AA-Vitamin_Transporters"/>
</dbReference>
<feature type="transmembrane region" description="Helical" evidence="5">
    <location>
        <begin position="182"/>
        <end position="200"/>
    </location>
</feature>
<gene>
    <name evidence="7" type="ORF">ACFR99_12990</name>
</gene>
<proteinExistence type="predicted"/>
<dbReference type="PANTHER" id="PTHR32322">
    <property type="entry name" value="INNER MEMBRANE TRANSPORTER"/>
    <property type="match status" value="1"/>
</dbReference>
<dbReference type="InterPro" id="IPR037185">
    <property type="entry name" value="EmrE-like"/>
</dbReference>
<dbReference type="RefSeq" id="WP_390288009.1">
    <property type="nucleotide sequence ID" value="NZ_JBHUDI010000007.1"/>
</dbReference>
<reference evidence="7 8" key="1">
    <citation type="journal article" date="2019" name="Int. J. Syst. Evol. Microbiol.">
        <title>The Global Catalogue of Microorganisms (GCM) 10K type strain sequencing project: providing services to taxonomists for standard genome sequencing and annotation.</title>
        <authorList>
            <consortium name="The Broad Institute Genomics Platform"/>
            <consortium name="The Broad Institute Genome Sequencing Center for Infectious Disease"/>
            <person name="Wu L."/>
            <person name="Ma J."/>
        </authorList>
    </citation>
    <scope>NUCLEOTIDE SEQUENCE [LARGE SCALE GENOMIC DNA]</scope>
    <source>
        <strain evidence="7 8">CGMCC 1.12230</strain>
    </source>
</reference>
<dbReference type="Pfam" id="PF00892">
    <property type="entry name" value="EamA"/>
    <property type="match status" value="2"/>
</dbReference>
<sequence length="311" mass="33685">MNSKKHIILFVVLGAIWGGAYPAISIGVETVPPIFYAAVRYDIASILMLTYVSLNINYWYPQNVGDWMNVAFGGLFIIGAYNAFLFAGQTIVPSAVAAVLVGLMPVFTSFISQILVPDKDISVLGIIGIMLGFVGIIFISRPDPSHLLGGDTVGQLLVIIAAASMALGSVLTERVDSDQPAITMEAWSMFLGAIVLHIAATQTTSSPWTIQWTSSAILMLVYLSVLSSAVAYLIYFYLLRELGAFEMNFVAYVAAAFGVIIGWAALQDQITAYTLVGFVCIFCGFLLLKKDQIKHVASIKRIESMARGKFP</sequence>
<feature type="transmembrane region" description="Helical" evidence="5">
    <location>
        <begin position="67"/>
        <end position="85"/>
    </location>
</feature>
<dbReference type="AlphaFoldDB" id="A0ABD6BHI8"/>
<evidence type="ECO:0000256" key="5">
    <source>
        <dbReference type="SAM" id="Phobius"/>
    </source>
</evidence>
<evidence type="ECO:0000256" key="3">
    <source>
        <dbReference type="ARBA" id="ARBA00022989"/>
    </source>
</evidence>
<organism evidence="7 8">
    <name type="scientific">Haloarchaeobius amylolyticus</name>
    <dbReference type="NCBI Taxonomy" id="1198296"/>
    <lineage>
        <taxon>Archaea</taxon>
        <taxon>Methanobacteriati</taxon>
        <taxon>Methanobacteriota</taxon>
        <taxon>Stenosarchaea group</taxon>
        <taxon>Halobacteria</taxon>
        <taxon>Halobacteriales</taxon>
        <taxon>Halorubellaceae</taxon>
        <taxon>Haloarchaeobius</taxon>
    </lineage>
</organism>
<feature type="transmembrane region" description="Helical" evidence="5">
    <location>
        <begin position="123"/>
        <end position="140"/>
    </location>
</feature>
<evidence type="ECO:0000256" key="1">
    <source>
        <dbReference type="ARBA" id="ARBA00004141"/>
    </source>
</evidence>
<keyword evidence="2 5" id="KW-0812">Transmembrane</keyword>
<feature type="transmembrane region" description="Helical" evidence="5">
    <location>
        <begin position="249"/>
        <end position="266"/>
    </location>
</feature>
<evidence type="ECO:0000259" key="6">
    <source>
        <dbReference type="Pfam" id="PF00892"/>
    </source>
</evidence>
<feature type="transmembrane region" description="Helical" evidence="5">
    <location>
        <begin position="38"/>
        <end position="60"/>
    </location>
</feature>
<dbReference type="Proteomes" id="UP001597076">
    <property type="component" value="Unassembled WGS sequence"/>
</dbReference>
<evidence type="ECO:0000313" key="8">
    <source>
        <dbReference type="Proteomes" id="UP001597076"/>
    </source>
</evidence>
<dbReference type="EMBL" id="JBHUDI010000007">
    <property type="protein sequence ID" value="MFD1564462.1"/>
    <property type="molecule type" value="Genomic_DNA"/>
</dbReference>
<name>A0ABD6BHI8_9EURY</name>
<protein>
    <submittedName>
        <fullName evidence="7">DMT family transporter</fullName>
    </submittedName>
</protein>
<dbReference type="SUPFAM" id="SSF103481">
    <property type="entry name" value="Multidrug resistance efflux transporter EmrE"/>
    <property type="match status" value="2"/>
</dbReference>
<evidence type="ECO:0000256" key="4">
    <source>
        <dbReference type="ARBA" id="ARBA00023136"/>
    </source>
</evidence>
<dbReference type="InterPro" id="IPR000620">
    <property type="entry name" value="EamA_dom"/>
</dbReference>
<dbReference type="PANTHER" id="PTHR32322:SF2">
    <property type="entry name" value="EAMA DOMAIN-CONTAINING PROTEIN"/>
    <property type="match status" value="1"/>
</dbReference>
<feature type="transmembrane region" description="Helical" evidence="5">
    <location>
        <begin position="91"/>
        <end position="111"/>
    </location>
</feature>
<feature type="transmembrane region" description="Helical" evidence="5">
    <location>
        <begin position="272"/>
        <end position="288"/>
    </location>
</feature>